<keyword evidence="2 3" id="KW-0802">TPR repeat</keyword>
<keyword evidence="4" id="KW-1133">Transmembrane helix</keyword>
<dbReference type="InterPro" id="IPR019734">
    <property type="entry name" value="TPR_rpt"/>
</dbReference>
<feature type="transmembrane region" description="Helical" evidence="4">
    <location>
        <begin position="164"/>
        <end position="184"/>
    </location>
</feature>
<dbReference type="Gene3D" id="1.25.40.10">
    <property type="entry name" value="Tetratricopeptide repeat domain"/>
    <property type="match status" value="2"/>
</dbReference>
<dbReference type="PANTHER" id="PTHR45586">
    <property type="entry name" value="TPR REPEAT-CONTAINING PROTEIN PA4667"/>
    <property type="match status" value="1"/>
</dbReference>
<dbReference type="PANTHER" id="PTHR45586:SF1">
    <property type="entry name" value="LIPOPOLYSACCHARIDE ASSEMBLY PROTEIN B"/>
    <property type="match status" value="1"/>
</dbReference>
<keyword evidence="6" id="KW-1185">Reference proteome</keyword>
<keyword evidence="4" id="KW-0472">Membrane</keyword>
<feature type="repeat" description="TPR" evidence="3">
    <location>
        <begin position="266"/>
        <end position="299"/>
    </location>
</feature>
<reference evidence="5 6" key="1">
    <citation type="submission" date="2023-12" db="EMBL/GenBank/DDBJ databases">
        <title>Baltic Sea Cyanobacteria.</title>
        <authorList>
            <person name="Delbaje E."/>
            <person name="Fewer D.P."/>
            <person name="Shishido T.K."/>
        </authorList>
    </citation>
    <scope>NUCLEOTIDE SEQUENCE [LARGE SCALE GENOMIC DNA]</scope>
    <source>
        <strain evidence="5 6">CCNP 1315</strain>
    </source>
</reference>
<name>A0ABU5U7G7_9CYAN</name>
<keyword evidence="1" id="KW-0677">Repeat</keyword>
<dbReference type="EMBL" id="JAYGHT010000200">
    <property type="protein sequence ID" value="MEA5523114.1"/>
    <property type="molecule type" value="Genomic_DNA"/>
</dbReference>
<comment type="caution">
    <text evidence="5">The sequence shown here is derived from an EMBL/GenBank/DDBJ whole genome shotgun (WGS) entry which is preliminary data.</text>
</comment>
<feature type="repeat" description="TPR" evidence="3">
    <location>
        <begin position="232"/>
        <end position="265"/>
    </location>
</feature>
<dbReference type="RefSeq" id="WP_323224197.1">
    <property type="nucleotide sequence ID" value="NZ_JAYGHT010000200.1"/>
</dbReference>
<dbReference type="Pfam" id="PF13432">
    <property type="entry name" value="TPR_16"/>
    <property type="match status" value="1"/>
</dbReference>
<dbReference type="PROSITE" id="PS50005">
    <property type="entry name" value="TPR"/>
    <property type="match status" value="3"/>
</dbReference>
<dbReference type="Proteomes" id="UP001301728">
    <property type="component" value="Unassembled WGS sequence"/>
</dbReference>
<evidence type="ECO:0000256" key="2">
    <source>
        <dbReference type="ARBA" id="ARBA00022803"/>
    </source>
</evidence>
<evidence type="ECO:0000256" key="3">
    <source>
        <dbReference type="PROSITE-ProRule" id="PRU00339"/>
    </source>
</evidence>
<dbReference type="Pfam" id="PF13414">
    <property type="entry name" value="TPR_11"/>
    <property type="match status" value="1"/>
</dbReference>
<protein>
    <submittedName>
        <fullName evidence="5">Tetratricopeptide repeat protein</fullName>
    </submittedName>
</protein>
<evidence type="ECO:0000313" key="5">
    <source>
        <dbReference type="EMBL" id="MEA5523114.1"/>
    </source>
</evidence>
<dbReference type="SUPFAM" id="SSF48452">
    <property type="entry name" value="TPR-like"/>
    <property type="match status" value="1"/>
</dbReference>
<sequence>MSPETYQNNKSITQTQSTLKSETYQQLQEKIQAYELQLNNLIANPEKASESDVLTVLIDRDYVSKVLLEQTTTSPQDLLKIIQLDQSLKSLSKLIVETGKLKDWQASFHPPKEAWWWFLEVQKPEETDGSIDVIFDILTLVSLTGTTSFLITFSNLFVTGGLSVLESFGLMGQGGLLIAAIGAFKGKGKEIIQNFLQKKGIPRKFHSQVTFGVSALLFLTSLSIYNLLPKLGKLYLQEGEEAYQKGLLIKAETQYQQALKIAPENPEINVALGEVYESSGNIEEAKEQYERAIRKGSVKALNDRGRIAIYENNLVGAEALLQIGLQQVKNLSKSNPDLEYELNKNLGWAFLQQEKYKEAEQKLKAAIQLDQQIPEQEIGGGMAYCLLGKTLEAQNNLQAAQEQFQLCQKYARPETVDEYKWLIENGPSNLAEQVDTTSIMKEE</sequence>
<keyword evidence="4" id="KW-0812">Transmembrane</keyword>
<accession>A0ABU5U7G7</accession>
<evidence type="ECO:0000256" key="1">
    <source>
        <dbReference type="ARBA" id="ARBA00022737"/>
    </source>
</evidence>
<dbReference type="InterPro" id="IPR011990">
    <property type="entry name" value="TPR-like_helical_dom_sf"/>
</dbReference>
<feature type="transmembrane region" description="Helical" evidence="4">
    <location>
        <begin position="133"/>
        <end position="158"/>
    </location>
</feature>
<feature type="transmembrane region" description="Helical" evidence="4">
    <location>
        <begin position="205"/>
        <end position="228"/>
    </location>
</feature>
<evidence type="ECO:0000256" key="4">
    <source>
        <dbReference type="SAM" id="Phobius"/>
    </source>
</evidence>
<dbReference type="Pfam" id="PF13181">
    <property type="entry name" value="TPR_8"/>
    <property type="match status" value="1"/>
</dbReference>
<feature type="repeat" description="TPR" evidence="3">
    <location>
        <begin position="340"/>
        <end position="373"/>
    </location>
</feature>
<organism evidence="5 6">
    <name type="scientific">Limnoraphis robusta CCNP1315</name>
    <dbReference type="NCBI Taxonomy" id="3110306"/>
    <lineage>
        <taxon>Bacteria</taxon>
        <taxon>Bacillati</taxon>
        <taxon>Cyanobacteriota</taxon>
        <taxon>Cyanophyceae</taxon>
        <taxon>Oscillatoriophycideae</taxon>
        <taxon>Oscillatoriales</taxon>
        <taxon>Sirenicapillariaceae</taxon>
        <taxon>Limnoraphis</taxon>
    </lineage>
</organism>
<evidence type="ECO:0000313" key="6">
    <source>
        <dbReference type="Proteomes" id="UP001301728"/>
    </source>
</evidence>
<gene>
    <name evidence="5" type="ORF">VB854_29705</name>
</gene>
<dbReference type="InterPro" id="IPR051012">
    <property type="entry name" value="CellSynth/LPSAsmb/PSIAsmb"/>
</dbReference>
<proteinExistence type="predicted"/>
<dbReference type="SMART" id="SM00028">
    <property type="entry name" value="TPR"/>
    <property type="match status" value="4"/>
</dbReference>